<dbReference type="Proteomes" id="UP000006591">
    <property type="component" value="Chromosome 4"/>
</dbReference>
<dbReference type="eggNOG" id="ENOG502R5NE">
    <property type="taxonomic scope" value="Eukaryota"/>
</dbReference>
<evidence type="ECO:0000256" key="1">
    <source>
        <dbReference type="SAM" id="MobiDB-lite"/>
    </source>
</evidence>
<dbReference type="Gramene" id="ONIVA04G02750.1">
    <property type="protein sequence ID" value="ONIVA04G02750.1"/>
    <property type="gene ID" value="ONIVA04G02750"/>
</dbReference>
<feature type="region of interest" description="Disordered" evidence="1">
    <location>
        <begin position="69"/>
        <end position="99"/>
    </location>
</feature>
<sequence>MAINIKPLRILNINKCALSSKFADHTKMKVSMVAVLVMVAMLMMSVAVYSDDASSHGVTEKQVAAAANAHGSNGGSVVTEAASTDSTAGASGTSSAGASGTNIDSNYYVTMKGYMEYMRKYGGKQP</sequence>
<keyword evidence="2" id="KW-0812">Transmembrane</keyword>
<proteinExistence type="predicted"/>
<protein>
    <submittedName>
        <fullName evidence="3">Uncharacterized protein</fullName>
    </submittedName>
</protein>
<organism evidence="3">
    <name type="scientific">Oryza nivara</name>
    <name type="common">Indian wild rice</name>
    <name type="synonym">Oryza sativa f. spontanea</name>
    <dbReference type="NCBI Taxonomy" id="4536"/>
    <lineage>
        <taxon>Eukaryota</taxon>
        <taxon>Viridiplantae</taxon>
        <taxon>Streptophyta</taxon>
        <taxon>Embryophyta</taxon>
        <taxon>Tracheophyta</taxon>
        <taxon>Spermatophyta</taxon>
        <taxon>Magnoliopsida</taxon>
        <taxon>Liliopsida</taxon>
        <taxon>Poales</taxon>
        <taxon>Poaceae</taxon>
        <taxon>BOP clade</taxon>
        <taxon>Oryzoideae</taxon>
        <taxon>Oryzeae</taxon>
        <taxon>Oryzinae</taxon>
        <taxon>Oryza</taxon>
    </lineage>
</organism>
<name>A0A0E0GXW7_ORYNI</name>
<feature type="transmembrane region" description="Helical" evidence="2">
    <location>
        <begin position="30"/>
        <end position="49"/>
    </location>
</feature>
<evidence type="ECO:0000313" key="4">
    <source>
        <dbReference type="Proteomes" id="UP000006591"/>
    </source>
</evidence>
<keyword evidence="4" id="KW-1185">Reference proteome</keyword>
<reference evidence="3" key="2">
    <citation type="submission" date="2018-04" db="EMBL/GenBank/DDBJ databases">
        <title>OnivRS2 (Oryza nivara Reference Sequence Version 2).</title>
        <authorList>
            <person name="Zhang J."/>
            <person name="Kudrna D."/>
            <person name="Lee S."/>
            <person name="Talag J."/>
            <person name="Rajasekar S."/>
            <person name="Welchert J."/>
            <person name="Hsing Y.-I."/>
            <person name="Wing R.A."/>
        </authorList>
    </citation>
    <scope>NUCLEOTIDE SEQUENCE [LARGE SCALE GENOMIC DNA]</scope>
    <source>
        <strain evidence="3">SL10</strain>
    </source>
</reference>
<accession>A0A0E0GXW7</accession>
<evidence type="ECO:0000256" key="2">
    <source>
        <dbReference type="SAM" id="Phobius"/>
    </source>
</evidence>
<feature type="compositionally biased region" description="Low complexity" evidence="1">
    <location>
        <begin position="81"/>
        <end position="99"/>
    </location>
</feature>
<keyword evidence="2" id="KW-0472">Membrane</keyword>
<dbReference type="OMA" id="MAMLMMS"/>
<dbReference type="EnsemblPlants" id="ONIVA04G02750.1">
    <property type="protein sequence ID" value="ONIVA04G02750.1"/>
    <property type="gene ID" value="ONIVA04G02750"/>
</dbReference>
<reference evidence="3" key="1">
    <citation type="submission" date="2015-04" db="UniProtKB">
        <authorList>
            <consortium name="EnsemblPlants"/>
        </authorList>
    </citation>
    <scope>IDENTIFICATION</scope>
    <source>
        <strain evidence="3">SL10</strain>
    </source>
</reference>
<evidence type="ECO:0000313" key="3">
    <source>
        <dbReference type="EnsemblPlants" id="ONIVA04G02750.1"/>
    </source>
</evidence>
<keyword evidence="2" id="KW-1133">Transmembrane helix</keyword>
<dbReference type="HOGENOM" id="CLU_164477_0_0_1"/>
<dbReference type="AlphaFoldDB" id="A0A0E0GXW7"/>